<dbReference type="Proteomes" id="UP000324159">
    <property type="component" value="Unassembled WGS sequence"/>
</dbReference>
<dbReference type="AlphaFoldDB" id="A0A5D3WN77"/>
<dbReference type="InterPro" id="IPR035965">
    <property type="entry name" value="PAS-like_dom_sf"/>
</dbReference>
<gene>
    <name evidence="4" type="ORF">EDC39_104174</name>
</gene>
<dbReference type="CDD" id="cd01948">
    <property type="entry name" value="EAL"/>
    <property type="match status" value="1"/>
</dbReference>
<dbReference type="InterPro" id="IPR029787">
    <property type="entry name" value="Nucleotide_cyclase"/>
</dbReference>
<dbReference type="Pfam" id="PF00990">
    <property type="entry name" value="GGDEF"/>
    <property type="match status" value="1"/>
</dbReference>
<sequence>MSQPATETTFDWLPLPALLLDVRGRPVAGNRRFGECFPDACRDDGLAGLPSWLEKLPEELAARVALPGQPVSLQLPVADPVLACRLPDEAGGGWLLLLPDENVRFTPASDADITTLLEGLPDPVCVIEAKTLRIVHANQVFREAFAEKGDPIGCTCHEITHDSVFPCADARGHCAVRRAIGTGQRARAEHVHPDDVCGERFFEAIAQPLAGSGGRVDKVLYCLRDVTEARRSREEIRQLSNYDPLTGLPNRVLFVKRLGTVLERASLERSRVAVMFLDLDRFKSINDTLGHNIGDMLLLGMSGRLGECLRRVDVVARVGGDEFVVILPDLKAEGEAEAVAERCLARLAEAFDIEGQEVFSTVSIGLAYFPDDGQDEESLLKNAEFAMYQAKEKGRNTWQRFSLETNAGAVERLVLETGLRHALERQEIFLHFQPQVRTVDGVWVGAEALCRWRHPYLGQVPPVKFIPVAEECGLITEIGAWVLAEACRQGVAWQRQGLPALHIGINLSARQFATPGLVESVESILRQTGIDPRLVELELTESMLMDDAAGAAELLHRLRRLGVRLAIDDFGTGYSSLSYLKHFPIDRVKIDRSFIKDLETDPDSAAIAGAIIAMSHSLGLAVVAEGVETEGQLAFLRERGCDEIQGYYFGKPMSAEDFSACLRRQMAAADRI</sequence>
<feature type="domain" description="GGDEF" evidence="3">
    <location>
        <begin position="270"/>
        <end position="403"/>
    </location>
</feature>
<comment type="catalytic activity">
    <reaction evidence="1">
        <text>3',3'-c-di-GMP + H2O = 5'-phosphoguanylyl(3'-&gt;5')guanosine + H(+)</text>
        <dbReference type="Rhea" id="RHEA:24902"/>
        <dbReference type="ChEBI" id="CHEBI:15377"/>
        <dbReference type="ChEBI" id="CHEBI:15378"/>
        <dbReference type="ChEBI" id="CHEBI:58754"/>
        <dbReference type="ChEBI" id="CHEBI:58805"/>
        <dbReference type="EC" id="3.1.4.52"/>
    </reaction>
    <physiologicalReaction direction="left-to-right" evidence="1">
        <dbReference type="Rhea" id="RHEA:24903"/>
    </physiologicalReaction>
</comment>
<evidence type="ECO:0000256" key="1">
    <source>
        <dbReference type="ARBA" id="ARBA00051114"/>
    </source>
</evidence>
<comment type="caution">
    <text evidence="4">The sequence shown here is derived from an EMBL/GenBank/DDBJ whole genome shotgun (WGS) entry which is preliminary data.</text>
</comment>
<dbReference type="NCBIfam" id="TIGR00254">
    <property type="entry name" value="GGDEF"/>
    <property type="match status" value="1"/>
</dbReference>
<dbReference type="SUPFAM" id="SSF55785">
    <property type="entry name" value="PYP-like sensor domain (PAS domain)"/>
    <property type="match status" value="1"/>
</dbReference>
<dbReference type="SUPFAM" id="SSF141868">
    <property type="entry name" value="EAL domain-like"/>
    <property type="match status" value="1"/>
</dbReference>
<dbReference type="GO" id="GO:0071111">
    <property type="term" value="F:cyclic-guanylate-specific phosphodiesterase activity"/>
    <property type="evidence" value="ECO:0007669"/>
    <property type="project" value="UniProtKB-EC"/>
</dbReference>
<dbReference type="PANTHER" id="PTHR44757">
    <property type="entry name" value="DIGUANYLATE CYCLASE DGCP"/>
    <property type="match status" value="1"/>
</dbReference>
<dbReference type="PROSITE" id="PS50883">
    <property type="entry name" value="EAL"/>
    <property type="match status" value="1"/>
</dbReference>
<dbReference type="PROSITE" id="PS50887">
    <property type="entry name" value="GGDEF"/>
    <property type="match status" value="1"/>
</dbReference>
<evidence type="ECO:0000313" key="4">
    <source>
        <dbReference type="EMBL" id="TYO99050.1"/>
    </source>
</evidence>
<organism evidence="4 5">
    <name type="scientific">Geothermobacter ehrlichii</name>
    <dbReference type="NCBI Taxonomy" id="213224"/>
    <lineage>
        <taxon>Bacteria</taxon>
        <taxon>Pseudomonadati</taxon>
        <taxon>Thermodesulfobacteriota</taxon>
        <taxon>Desulfuromonadia</taxon>
        <taxon>Desulfuromonadales</taxon>
        <taxon>Geothermobacteraceae</taxon>
        <taxon>Geothermobacter</taxon>
    </lineage>
</organism>
<feature type="domain" description="EAL" evidence="2">
    <location>
        <begin position="412"/>
        <end position="666"/>
    </location>
</feature>
<evidence type="ECO:0000259" key="2">
    <source>
        <dbReference type="PROSITE" id="PS50883"/>
    </source>
</evidence>
<dbReference type="FunFam" id="3.30.70.270:FF:000001">
    <property type="entry name" value="Diguanylate cyclase domain protein"/>
    <property type="match status" value="1"/>
</dbReference>
<accession>A0A5D3WN77</accession>
<dbReference type="InterPro" id="IPR043128">
    <property type="entry name" value="Rev_trsase/Diguanyl_cyclase"/>
</dbReference>
<keyword evidence="5" id="KW-1185">Reference proteome</keyword>
<dbReference type="SMART" id="SM00052">
    <property type="entry name" value="EAL"/>
    <property type="match status" value="1"/>
</dbReference>
<dbReference type="CDD" id="cd01949">
    <property type="entry name" value="GGDEF"/>
    <property type="match status" value="1"/>
</dbReference>
<dbReference type="InterPro" id="IPR035919">
    <property type="entry name" value="EAL_sf"/>
</dbReference>
<dbReference type="InterPro" id="IPR052155">
    <property type="entry name" value="Biofilm_reg_signaling"/>
</dbReference>
<dbReference type="InterPro" id="IPR001633">
    <property type="entry name" value="EAL_dom"/>
</dbReference>
<dbReference type="InterPro" id="IPR013656">
    <property type="entry name" value="PAS_4"/>
</dbReference>
<dbReference type="SMART" id="SM00267">
    <property type="entry name" value="GGDEF"/>
    <property type="match status" value="1"/>
</dbReference>
<dbReference type="GO" id="GO:0071732">
    <property type="term" value="P:cellular response to nitric oxide"/>
    <property type="evidence" value="ECO:0007669"/>
    <property type="project" value="UniProtKB-ARBA"/>
</dbReference>
<dbReference type="Pfam" id="PF08448">
    <property type="entry name" value="PAS_4"/>
    <property type="match status" value="1"/>
</dbReference>
<evidence type="ECO:0000259" key="3">
    <source>
        <dbReference type="PROSITE" id="PS50887"/>
    </source>
</evidence>
<dbReference type="Gene3D" id="3.30.450.20">
    <property type="entry name" value="PAS domain"/>
    <property type="match status" value="1"/>
</dbReference>
<proteinExistence type="predicted"/>
<evidence type="ECO:0000313" key="5">
    <source>
        <dbReference type="Proteomes" id="UP000324159"/>
    </source>
</evidence>
<name>A0A5D3WN77_9BACT</name>
<protein>
    <submittedName>
        <fullName evidence="4">Diguanylate cyclase (GGDEF)-like protein</fullName>
    </submittedName>
</protein>
<dbReference type="PANTHER" id="PTHR44757:SF2">
    <property type="entry name" value="BIOFILM ARCHITECTURE MAINTENANCE PROTEIN MBAA"/>
    <property type="match status" value="1"/>
</dbReference>
<dbReference type="EMBL" id="VNIB01000004">
    <property type="protein sequence ID" value="TYO99050.1"/>
    <property type="molecule type" value="Genomic_DNA"/>
</dbReference>
<dbReference type="Pfam" id="PF00563">
    <property type="entry name" value="EAL"/>
    <property type="match status" value="1"/>
</dbReference>
<dbReference type="SUPFAM" id="SSF55073">
    <property type="entry name" value="Nucleotide cyclase"/>
    <property type="match status" value="1"/>
</dbReference>
<dbReference type="RefSeq" id="WP_187426672.1">
    <property type="nucleotide sequence ID" value="NZ_VNIB01000004.1"/>
</dbReference>
<dbReference type="InterPro" id="IPR000160">
    <property type="entry name" value="GGDEF_dom"/>
</dbReference>
<dbReference type="Gene3D" id="3.20.20.450">
    <property type="entry name" value="EAL domain"/>
    <property type="match status" value="1"/>
</dbReference>
<reference evidence="4 5" key="1">
    <citation type="submission" date="2019-07" db="EMBL/GenBank/DDBJ databases">
        <title>Genomic Encyclopedia of Type Strains, Phase IV (KMG-IV): sequencing the most valuable type-strain genomes for metagenomic binning, comparative biology and taxonomic classification.</title>
        <authorList>
            <person name="Goeker M."/>
        </authorList>
    </citation>
    <scope>NUCLEOTIDE SEQUENCE [LARGE SCALE GENOMIC DNA]</scope>
    <source>
        <strain evidence="4 5">SS015</strain>
    </source>
</reference>
<dbReference type="FunFam" id="3.20.20.450:FF:000001">
    <property type="entry name" value="Cyclic di-GMP phosphodiesterase yahA"/>
    <property type="match status" value="1"/>
</dbReference>
<dbReference type="Gene3D" id="3.30.70.270">
    <property type="match status" value="1"/>
</dbReference>